<protein>
    <submittedName>
        <fullName evidence="3">DUF500-domain-containing protein</fullName>
    </submittedName>
</protein>
<keyword evidence="4" id="KW-1185">Reference proteome</keyword>
<feature type="compositionally biased region" description="Basic and acidic residues" evidence="1">
    <location>
        <begin position="232"/>
        <end position="243"/>
    </location>
</feature>
<evidence type="ECO:0000256" key="1">
    <source>
        <dbReference type="SAM" id="MobiDB-lite"/>
    </source>
</evidence>
<accession>A0A1Y1V2W3</accession>
<dbReference type="InterPro" id="IPR007461">
    <property type="entry name" value="Ysc84_actin-binding"/>
</dbReference>
<name>A0A1Y1V2W3_9FUNG</name>
<comment type="caution">
    <text evidence="3">The sequence shown here is derived from an EMBL/GenBank/DDBJ whole genome shotgun (WGS) entry which is preliminary data.</text>
</comment>
<dbReference type="InterPro" id="IPR051702">
    <property type="entry name" value="SH3_domain_YSC84-like"/>
</dbReference>
<sequence>MSFVENITNAIKIQIKSLMPVSLDKECEKAAETTKGFIFNDNMEVKNPIISPTTIKNAKGLVILTIGKAGISFTIRGGSGVLITRLPDGTWSAPSAVKTGGFGIGSQFGAEIIELVMVLTNDEAIKNFRELENITLGGNISAAIGSLGISAEASSTLKNASAIISYGKSKGVYVGASVEGAVIQQNSDANALVYGKDVKSEDILTGKVEKPEFAKSLYDILAKCEQTTKNSIEAKPDEKKIEDSSDINNLNKEEPSENRKTV</sequence>
<evidence type="ECO:0000313" key="3">
    <source>
        <dbReference type="EMBL" id="ORX45386.1"/>
    </source>
</evidence>
<proteinExistence type="predicted"/>
<dbReference type="EMBL" id="MCFH01000040">
    <property type="protein sequence ID" value="ORX45386.1"/>
    <property type="molecule type" value="Genomic_DNA"/>
</dbReference>
<dbReference type="OrthoDB" id="443981at2759"/>
<feature type="compositionally biased region" description="Basic and acidic residues" evidence="1">
    <location>
        <begin position="251"/>
        <end position="262"/>
    </location>
</feature>
<gene>
    <name evidence="3" type="ORF">BCR36DRAFT_585692</name>
</gene>
<organism evidence="3 4">
    <name type="scientific">Piromyces finnis</name>
    <dbReference type="NCBI Taxonomy" id="1754191"/>
    <lineage>
        <taxon>Eukaryota</taxon>
        <taxon>Fungi</taxon>
        <taxon>Fungi incertae sedis</taxon>
        <taxon>Chytridiomycota</taxon>
        <taxon>Chytridiomycota incertae sedis</taxon>
        <taxon>Neocallimastigomycetes</taxon>
        <taxon>Neocallimastigales</taxon>
        <taxon>Neocallimastigaceae</taxon>
        <taxon>Piromyces</taxon>
    </lineage>
</organism>
<dbReference type="AlphaFoldDB" id="A0A1Y1V2W3"/>
<reference evidence="3 4" key="2">
    <citation type="submission" date="2016-08" db="EMBL/GenBank/DDBJ databases">
        <title>Pervasive Adenine N6-methylation of Active Genes in Fungi.</title>
        <authorList>
            <consortium name="DOE Joint Genome Institute"/>
            <person name="Mondo S.J."/>
            <person name="Dannebaum R.O."/>
            <person name="Kuo R.C."/>
            <person name="Labutti K."/>
            <person name="Haridas S."/>
            <person name="Kuo A."/>
            <person name="Salamov A."/>
            <person name="Ahrendt S.R."/>
            <person name="Lipzen A."/>
            <person name="Sullivan W."/>
            <person name="Andreopoulos W.B."/>
            <person name="Clum A."/>
            <person name="Lindquist E."/>
            <person name="Daum C."/>
            <person name="Ramamoorthy G.K."/>
            <person name="Gryganskyi A."/>
            <person name="Culley D."/>
            <person name="Magnuson J.K."/>
            <person name="James T.Y."/>
            <person name="O'Malley M.A."/>
            <person name="Stajich J.E."/>
            <person name="Spatafora J.W."/>
            <person name="Visel A."/>
            <person name="Grigoriev I.V."/>
        </authorList>
    </citation>
    <scope>NUCLEOTIDE SEQUENCE [LARGE SCALE GENOMIC DNA]</scope>
    <source>
        <strain evidence="4">finn</strain>
    </source>
</reference>
<feature type="domain" description="Ysc84 actin-binding" evidence="2">
    <location>
        <begin position="101"/>
        <end position="223"/>
    </location>
</feature>
<dbReference type="PANTHER" id="PTHR15629:SF2">
    <property type="entry name" value="SH3 DOMAIN-CONTAINING YSC84-LIKE PROTEIN 1"/>
    <property type="match status" value="1"/>
</dbReference>
<reference evidence="3 4" key="1">
    <citation type="submission" date="2016-08" db="EMBL/GenBank/DDBJ databases">
        <title>Genomes of anaerobic fungi encode conserved fungal cellulosomes for biomass hydrolysis.</title>
        <authorList>
            <consortium name="DOE Joint Genome Institute"/>
            <person name="Haitjema C.H."/>
            <person name="Gilmore S.P."/>
            <person name="Henske J.K."/>
            <person name="Solomon K.V."/>
            <person name="De Groot R."/>
            <person name="Kuo A."/>
            <person name="Mondo S.J."/>
            <person name="Salamov A.A."/>
            <person name="Labutti K."/>
            <person name="Zhao Z."/>
            <person name="Chiniquy J."/>
            <person name="Barry K."/>
            <person name="Brewer H.M."/>
            <person name="Purvine S.O."/>
            <person name="Wright A.T."/>
            <person name="Boxma B."/>
            <person name="Van Alen T."/>
            <person name="Hackstein J.H."/>
            <person name="Baker S.E."/>
            <person name="Grigoriev I.V."/>
            <person name="O'Malley M.A."/>
        </authorList>
    </citation>
    <scope>NUCLEOTIDE SEQUENCE [LARGE SCALE GENOMIC DNA]</scope>
    <source>
        <strain evidence="4">finn</strain>
    </source>
</reference>
<dbReference type="GO" id="GO:0035091">
    <property type="term" value="F:phosphatidylinositol binding"/>
    <property type="evidence" value="ECO:0007669"/>
    <property type="project" value="TreeGrafter"/>
</dbReference>
<dbReference type="Pfam" id="PF04366">
    <property type="entry name" value="Ysc84"/>
    <property type="match status" value="1"/>
</dbReference>
<dbReference type="Proteomes" id="UP000193719">
    <property type="component" value="Unassembled WGS sequence"/>
</dbReference>
<dbReference type="STRING" id="1754191.A0A1Y1V2W3"/>
<evidence type="ECO:0000313" key="4">
    <source>
        <dbReference type="Proteomes" id="UP000193719"/>
    </source>
</evidence>
<evidence type="ECO:0000259" key="2">
    <source>
        <dbReference type="Pfam" id="PF04366"/>
    </source>
</evidence>
<dbReference type="PANTHER" id="PTHR15629">
    <property type="entry name" value="SH3YL1 PROTEIN"/>
    <property type="match status" value="1"/>
</dbReference>
<feature type="region of interest" description="Disordered" evidence="1">
    <location>
        <begin position="232"/>
        <end position="262"/>
    </location>
</feature>